<reference evidence="1" key="1">
    <citation type="journal article" date="2021" name="Proc. Natl. Acad. Sci. U.S.A.">
        <title>A Catalog of Tens of Thousands of Viruses from Human Metagenomes Reveals Hidden Associations with Chronic Diseases.</title>
        <authorList>
            <person name="Tisza M.J."/>
            <person name="Buck C.B."/>
        </authorList>
    </citation>
    <scope>NUCLEOTIDE SEQUENCE</scope>
    <source>
        <strain evidence="1">CtTK08</strain>
    </source>
</reference>
<protein>
    <submittedName>
        <fullName evidence="1">Uncharacterized protein</fullName>
    </submittedName>
</protein>
<name>A0A8S5QXD6_9CAUD</name>
<accession>A0A8S5QXD6</accession>
<sequence length="32" mass="3760">MFDFVLNIVFNTPIATKHRKQKDDPNRSPSQD</sequence>
<dbReference type="EMBL" id="BK015751">
    <property type="protein sequence ID" value="DAE23316.1"/>
    <property type="molecule type" value="Genomic_DNA"/>
</dbReference>
<evidence type="ECO:0000313" key="1">
    <source>
        <dbReference type="EMBL" id="DAE23316.1"/>
    </source>
</evidence>
<organism evidence="1">
    <name type="scientific">Myoviridae sp. ctTK08</name>
    <dbReference type="NCBI Taxonomy" id="2826656"/>
    <lineage>
        <taxon>Viruses</taxon>
        <taxon>Duplodnaviria</taxon>
        <taxon>Heunggongvirae</taxon>
        <taxon>Uroviricota</taxon>
        <taxon>Caudoviricetes</taxon>
    </lineage>
</organism>
<proteinExistence type="predicted"/>